<reference evidence="1" key="1">
    <citation type="submission" date="2023-05" db="EMBL/GenBank/DDBJ databases">
        <authorList>
            <person name="Stuckert A."/>
        </authorList>
    </citation>
    <scope>NUCLEOTIDE SEQUENCE</scope>
</reference>
<dbReference type="Proteomes" id="UP001162483">
    <property type="component" value="Unassembled WGS sequence"/>
</dbReference>
<keyword evidence="2" id="KW-1185">Reference proteome</keyword>
<proteinExistence type="predicted"/>
<evidence type="ECO:0000313" key="2">
    <source>
        <dbReference type="Proteomes" id="UP001162483"/>
    </source>
</evidence>
<accession>A0ABN9DR00</accession>
<evidence type="ECO:0000313" key="1">
    <source>
        <dbReference type="EMBL" id="CAI9575051.1"/>
    </source>
</evidence>
<sequence>MSSDFLTVKPFPHSEHEKGRSPVWSLLCLTRFPFKVKDFPHSEQEKGRSLL</sequence>
<organism evidence="1 2">
    <name type="scientific">Staurois parvus</name>
    <dbReference type="NCBI Taxonomy" id="386267"/>
    <lineage>
        <taxon>Eukaryota</taxon>
        <taxon>Metazoa</taxon>
        <taxon>Chordata</taxon>
        <taxon>Craniata</taxon>
        <taxon>Vertebrata</taxon>
        <taxon>Euteleostomi</taxon>
        <taxon>Amphibia</taxon>
        <taxon>Batrachia</taxon>
        <taxon>Anura</taxon>
        <taxon>Neobatrachia</taxon>
        <taxon>Ranoidea</taxon>
        <taxon>Ranidae</taxon>
        <taxon>Staurois</taxon>
    </lineage>
</organism>
<name>A0ABN9DR00_9NEOB</name>
<gene>
    <name evidence="1" type="ORF">SPARVUS_LOCUS8080041</name>
</gene>
<protein>
    <submittedName>
        <fullName evidence="1">Uncharacterized protein</fullName>
    </submittedName>
</protein>
<comment type="caution">
    <text evidence="1">The sequence shown here is derived from an EMBL/GenBank/DDBJ whole genome shotgun (WGS) entry which is preliminary data.</text>
</comment>
<dbReference type="EMBL" id="CATNWA010014709">
    <property type="protein sequence ID" value="CAI9575051.1"/>
    <property type="molecule type" value="Genomic_DNA"/>
</dbReference>